<keyword evidence="1" id="KW-0328">Glycosyltransferase</keyword>
<dbReference type="GO" id="GO:0009252">
    <property type="term" value="P:peptidoglycan biosynthetic process"/>
    <property type="evidence" value="ECO:0007669"/>
    <property type="project" value="UniProtKB-UniPathway"/>
</dbReference>
<reference evidence="5 6" key="1">
    <citation type="journal article" date="2016" name="Front. Microbiol.">
        <title>Single-Cell (Meta-)Genomics of a Dimorphic Candidatus Thiomargarita nelsonii Reveals Genomic Plasticity.</title>
        <authorList>
            <person name="Flood B.E."/>
            <person name="Fliss P."/>
            <person name="Jones D.S."/>
            <person name="Dick G.J."/>
            <person name="Jain S."/>
            <person name="Kaster A.K."/>
            <person name="Winkel M."/>
            <person name="Mussmann M."/>
            <person name="Bailey J."/>
        </authorList>
    </citation>
    <scope>NUCLEOTIDE SEQUENCE [LARGE SCALE GENOMIC DNA]</scope>
    <source>
        <strain evidence="5">Hydrate Ridge</strain>
    </source>
</reference>
<dbReference type="AlphaFoldDB" id="A0A0A6PCP0"/>
<dbReference type="SUPFAM" id="SSF53955">
    <property type="entry name" value="Lysozyme-like"/>
    <property type="match status" value="1"/>
</dbReference>
<dbReference type="InterPro" id="IPR036950">
    <property type="entry name" value="PBP_transglycosylase"/>
</dbReference>
<dbReference type="UniPathway" id="UPA00219"/>
<gene>
    <name evidence="5" type="ORF">PN36_10165</name>
</gene>
<dbReference type="Gene3D" id="3.40.710.10">
    <property type="entry name" value="DD-peptidase/beta-lactamase superfamily"/>
    <property type="match status" value="1"/>
</dbReference>
<organism evidence="5 6">
    <name type="scientific">Candidatus Thiomargarita nelsonii</name>
    <dbReference type="NCBI Taxonomy" id="1003181"/>
    <lineage>
        <taxon>Bacteria</taxon>
        <taxon>Pseudomonadati</taxon>
        <taxon>Pseudomonadota</taxon>
        <taxon>Gammaproteobacteria</taxon>
        <taxon>Thiotrichales</taxon>
        <taxon>Thiotrichaceae</taxon>
        <taxon>Thiomargarita</taxon>
    </lineage>
</organism>
<keyword evidence="3" id="KW-0472">Membrane</keyword>
<dbReference type="InterPro" id="IPR023346">
    <property type="entry name" value="Lysozyme-like_dom_sf"/>
</dbReference>
<evidence type="ECO:0000256" key="2">
    <source>
        <dbReference type="ARBA" id="ARBA00022679"/>
    </source>
</evidence>
<dbReference type="InterPro" id="IPR001460">
    <property type="entry name" value="PCN-bd_Tpept"/>
</dbReference>
<evidence type="ECO:0000313" key="6">
    <source>
        <dbReference type="Proteomes" id="UP000030428"/>
    </source>
</evidence>
<dbReference type="InterPro" id="IPR012338">
    <property type="entry name" value="Beta-lactam/transpept-like"/>
</dbReference>
<keyword evidence="6" id="KW-1185">Reference proteome</keyword>
<dbReference type="SUPFAM" id="SSF56601">
    <property type="entry name" value="beta-lactamase/transpeptidase-like"/>
    <property type="match status" value="1"/>
</dbReference>
<accession>A0A0A6PCP0</accession>
<dbReference type="GO" id="GO:0008955">
    <property type="term" value="F:peptidoglycan glycosyltransferase activity"/>
    <property type="evidence" value="ECO:0007669"/>
    <property type="project" value="TreeGrafter"/>
</dbReference>
<name>A0A0A6PCP0_9GAMM</name>
<dbReference type="Pfam" id="PF00905">
    <property type="entry name" value="Transpeptidase"/>
    <property type="match status" value="1"/>
</dbReference>
<dbReference type="PANTHER" id="PTHR32282">
    <property type="entry name" value="BINDING PROTEIN TRANSPEPTIDASE, PUTATIVE-RELATED"/>
    <property type="match status" value="1"/>
</dbReference>
<dbReference type="Gene3D" id="1.10.3810.10">
    <property type="entry name" value="Biosynthetic peptidoglycan transglycosylase-like"/>
    <property type="match status" value="1"/>
</dbReference>
<dbReference type="PANTHER" id="PTHR32282:SF15">
    <property type="entry name" value="PENICILLIN-BINDING PROTEIN 1C"/>
    <property type="match status" value="1"/>
</dbReference>
<protein>
    <recommendedName>
        <fullName evidence="4">Penicillin-binding protein transpeptidase domain-containing protein</fullName>
    </recommendedName>
</protein>
<dbReference type="Proteomes" id="UP000030428">
    <property type="component" value="Unassembled WGS sequence"/>
</dbReference>
<proteinExistence type="predicted"/>
<dbReference type="InterPro" id="IPR050396">
    <property type="entry name" value="Glycosyltr_51/Transpeptidase"/>
</dbReference>
<keyword evidence="3" id="KW-1133">Transmembrane helix</keyword>
<dbReference type="GO" id="GO:0008658">
    <property type="term" value="F:penicillin binding"/>
    <property type="evidence" value="ECO:0007669"/>
    <property type="project" value="InterPro"/>
</dbReference>
<feature type="domain" description="Penicillin-binding protein transpeptidase" evidence="4">
    <location>
        <begin position="446"/>
        <end position="740"/>
    </location>
</feature>
<evidence type="ECO:0000256" key="3">
    <source>
        <dbReference type="SAM" id="Phobius"/>
    </source>
</evidence>
<evidence type="ECO:0000256" key="1">
    <source>
        <dbReference type="ARBA" id="ARBA00022676"/>
    </source>
</evidence>
<dbReference type="GO" id="GO:0030288">
    <property type="term" value="C:outer membrane-bounded periplasmic space"/>
    <property type="evidence" value="ECO:0007669"/>
    <property type="project" value="TreeGrafter"/>
</dbReference>
<comment type="caution">
    <text evidence="5">The sequence shown here is derived from an EMBL/GenBank/DDBJ whole genome shotgun (WGS) entry which is preliminary data.</text>
</comment>
<sequence>MLYLKLKSFLSEVFWYLSLLTHIQKLNQGTQLKIMLPTLILLLPLLYAYGMYSYLAGEVNPAILNDYLKLHRYRTSIAIRDRDNNLIGTIPSQLESPTKAFNHKQRQGALYVENPIPPVFWEVLMAREDRYLDFEYSAISFWDIITLQKRSYKGIDIFGMPYRILQAKGGGSGLINLIIKNLKGQNYFNTTYGRGKIAQIRRKLNELQGARHLFPYLATNQGNEFQRWIAMHAPLLVASDDVYGIQAVAATLFGKKPKDLSEAEQAILAAAYLHNLRLLPSESSKLAQARQIRWDKIIRSAKEGVKNAYQDKPQKYQSIIAQLAQFQPPSEPRLPASLQGLVANKPFLKKQTYANLSRRTTKLLPGFDDLIYSPVKQFYNQLSENSILTELKITLPIQENYRFKRKVDKALTRIASHQTFNKTLVPSENSESKAADIRIVVAKLSGEIIRYYRRGEYLEENSGSQQRNGIQRNRALRRMASIAKIPAAVLLASLGDKATRSLYCNKAYQTLRNSSGAQGVTHCDKRKKQAWHTPIETFGASKNLPLRYALAEKKRTKDELMQLYQAFGIYHPSQFQARETVTAENLIHGLSFGTAEATPMQMHRLIHELTAIVYSDREPDAQAPYFIEFIKFHEGDELRQERLPFKTPDMPIKKYLKTDAAKSFIKQTLSAPVYSKKGTLRSFKQIKGVRFLLIKSGTAQTYDKRKVKDKLVVGSMEIKGEIYTFTILVGTKAEDKEGLAYKVSHSSLMMPIMREIVRSLSPR</sequence>
<dbReference type="EMBL" id="JSZA02000031">
    <property type="protein sequence ID" value="KHD08009.1"/>
    <property type="molecule type" value="Genomic_DNA"/>
</dbReference>
<keyword evidence="2" id="KW-0808">Transferase</keyword>
<evidence type="ECO:0000259" key="4">
    <source>
        <dbReference type="Pfam" id="PF00905"/>
    </source>
</evidence>
<keyword evidence="3" id="KW-0812">Transmembrane</keyword>
<feature type="transmembrane region" description="Helical" evidence="3">
    <location>
        <begin position="34"/>
        <end position="55"/>
    </location>
</feature>
<evidence type="ECO:0000313" key="5">
    <source>
        <dbReference type="EMBL" id="KHD08009.1"/>
    </source>
</evidence>